<evidence type="ECO:0000313" key="3">
    <source>
        <dbReference type="Proteomes" id="UP000284219"/>
    </source>
</evidence>
<feature type="coiled-coil region" evidence="1">
    <location>
        <begin position="340"/>
        <end position="367"/>
    </location>
</feature>
<dbReference type="Proteomes" id="UP000284219">
    <property type="component" value="Unassembled WGS sequence"/>
</dbReference>
<dbReference type="InterPro" id="IPR017853">
    <property type="entry name" value="GH"/>
</dbReference>
<name>A0A419SE96_9BACL</name>
<gene>
    <name evidence="2" type="ORF">BEP19_14795</name>
</gene>
<sequence length="370" mass="42317">MGLINFIRTKNYTDSQIENIIGKKSGQWKSGNATAFSDLYADMILPDAEKLDLNMVTIPVLVKADDIGDSEPYIDEHSWDLAKQAAIAVKSKGYKIIMEPFPMVANGSIGETEWNPENMATFFEYWGNALKEIAAFCELRGLEGMYIASNLVHMENSFSEWSTLISDLKRIYKGNLIYRTNWWYQNAQLEEKLANNLFSLVDIIAIAAYFEVSDDPSPSKRVLKESLYNTTVWNRGQNIVSDIETLSKKWNKPIFLGELGIAPYDGAPAKPWSYHFDEDGYNENVQSNWFDAWFEVFKDFDWFLGYSIYNIADRHSTFDVIGRRAASHIRDQVYSGGGKLDDLERELNSMMNEISDIRRLLDELTSVGKP</sequence>
<dbReference type="AlphaFoldDB" id="A0A419SE96"/>
<proteinExistence type="predicted"/>
<protein>
    <recommendedName>
        <fullName evidence="4">Hydrolase</fullName>
    </recommendedName>
</protein>
<dbReference type="Gene3D" id="3.20.20.80">
    <property type="entry name" value="Glycosidases"/>
    <property type="match status" value="1"/>
</dbReference>
<dbReference type="EMBL" id="MCHY01000012">
    <property type="protein sequence ID" value="RKD21486.1"/>
    <property type="molecule type" value="Genomic_DNA"/>
</dbReference>
<accession>A0A419SE96</accession>
<dbReference type="RefSeq" id="WP_120191017.1">
    <property type="nucleotide sequence ID" value="NZ_MCHY01000012.1"/>
</dbReference>
<dbReference type="InterPro" id="IPR055151">
    <property type="entry name" value="GH113"/>
</dbReference>
<evidence type="ECO:0008006" key="4">
    <source>
        <dbReference type="Google" id="ProtNLM"/>
    </source>
</evidence>
<dbReference type="SUPFAM" id="SSF51445">
    <property type="entry name" value="(Trans)glycosidases"/>
    <property type="match status" value="1"/>
</dbReference>
<comment type="caution">
    <text evidence="2">The sequence shown here is derived from an EMBL/GenBank/DDBJ whole genome shotgun (WGS) entry which is preliminary data.</text>
</comment>
<evidence type="ECO:0000313" key="2">
    <source>
        <dbReference type="EMBL" id="RKD21486.1"/>
    </source>
</evidence>
<dbReference type="Pfam" id="PF22612">
    <property type="entry name" value="GH113"/>
    <property type="match status" value="1"/>
</dbReference>
<keyword evidence="3" id="KW-1185">Reference proteome</keyword>
<organism evidence="2 3">
    <name type="scientific">Ammoniphilus oxalaticus</name>
    <dbReference type="NCBI Taxonomy" id="66863"/>
    <lineage>
        <taxon>Bacteria</taxon>
        <taxon>Bacillati</taxon>
        <taxon>Bacillota</taxon>
        <taxon>Bacilli</taxon>
        <taxon>Bacillales</taxon>
        <taxon>Paenibacillaceae</taxon>
        <taxon>Aneurinibacillus group</taxon>
        <taxon>Ammoniphilus</taxon>
    </lineage>
</organism>
<evidence type="ECO:0000256" key="1">
    <source>
        <dbReference type="SAM" id="Coils"/>
    </source>
</evidence>
<keyword evidence="1" id="KW-0175">Coiled coil</keyword>
<dbReference type="OrthoDB" id="9773531at2"/>
<reference evidence="2 3" key="1">
    <citation type="submission" date="2016-08" db="EMBL/GenBank/DDBJ databases">
        <title>Novel Firmicute Genomes.</title>
        <authorList>
            <person name="Poppleton D.I."/>
            <person name="Gribaldo S."/>
        </authorList>
    </citation>
    <scope>NUCLEOTIDE SEQUENCE [LARGE SCALE GENOMIC DNA]</scope>
    <source>
        <strain evidence="2 3">RAOx-1</strain>
    </source>
</reference>